<dbReference type="SUPFAM" id="SSF48498">
    <property type="entry name" value="Tetracyclin repressor-like, C-terminal domain"/>
    <property type="match status" value="1"/>
</dbReference>
<dbReference type="InterPro" id="IPR001647">
    <property type="entry name" value="HTH_TetR"/>
</dbReference>
<dbReference type="OrthoDB" id="4567939at2"/>
<dbReference type="Proteomes" id="UP000000844">
    <property type="component" value="Chromosome"/>
</dbReference>
<evidence type="ECO:0000256" key="2">
    <source>
        <dbReference type="ARBA" id="ARBA00023125"/>
    </source>
</evidence>
<dbReference type="AlphaFoldDB" id="D3Q9V7"/>
<keyword evidence="2 4" id="KW-0238">DNA-binding</keyword>
<evidence type="ECO:0000313" key="6">
    <source>
        <dbReference type="EMBL" id="ADD44653.1"/>
    </source>
</evidence>
<dbReference type="PANTHER" id="PTHR47506:SF3">
    <property type="entry name" value="HTH-TYPE TRANSCRIPTIONAL REGULATOR LMRA"/>
    <property type="match status" value="1"/>
</dbReference>
<evidence type="ECO:0000259" key="5">
    <source>
        <dbReference type="PROSITE" id="PS50977"/>
    </source>
</evidence>
<proteinExistence type="predicted"/>
<dbReference type="EMBL" id="CP001778">
    <property type="protein sequence ID" value="ADD44653.1"/>
    <property type="molecule type" value="Genomic_DNA"/>
</dbReference>
<dbReference type="InterPro" id="IPR054156">
    <property type="entry name" value="YxaF_TetR_C"/>
</dbReference>
<protein>
    <submittedName>
        <fullName evidence="6">Transcriptional regulator, TetR family</fullName>
    </submittedName>
</protein>
<dbReference type="eggNOG" id="COG1309">
    <property type="taxonomic scope" value="Bacteria"/>
</dbReference>
<dbReference type="RefSeq" id="WP_013020224.1">
    <property type="nucleotide sequence ID" value="NC_013947.1"/>
</dbReference>
<reference evidence="6 7" key="1">
    <citation type="journal article" date="2009" name="Stand. Genomic Sci.">
        <title>Complete genome sequence of Stackebrandtia nassauensis type strain (LLR-40K-21).</title>
        <authorList>
            <person name="Munk C."/>
            <person name="Lapidus A."/>
            <person name="Copeland A."/>
            <person name="Jando M."/>
            <person name="Mayilraj S."/>
            <person name="Glavina Del Rio T."/>
            <person name="Nolan M."/>
            <person name="Chen F."/>
            <person name="Lucas S."/>
            <person name="Tice H."/>
            <person name="Cheng J.F."/>
            <person name="Han C."/>
            <person name="Detter J.C."/>
            <person name="Bruce D."/>
            <person name="Goodwin L."/>
            <person name="Chain P."/>
            <person name="Pitluck S."/>
            <person name="Goker M."/>
            <person name="Ovchinikova G."/>
            <person name="Pati A."/>
            <person name="Ivanova N."/>
            <person name="Mavromatis K."/>
            <person name="Chen A."/>
            <person name="Palaniappan K."/>
            <person name="Land M."/>
            <person name="Hauser L."/>
            <person name="Chang Y.J."/>
            <person name="Jeffries C.D."/>
            <person name="Bristow J."/>
            <person name="Eisen J.A."/>
            <person name="Markowitz V."/>
            <person name="Hugenholtz P."/>
            <person name="Kyrpides N.C."/>
            <person name="Klenk H.P."/>
        </authorList>
    </citation>
    <scope>NUCLEOTIDE SEQUENCE [LARGE SCALE GENOMIC DNA]</scope>
    <source>
        <strain evidence="7">DSM 44728 / CIP 108903 / NRRL B-16338 / NBRC 102104 / LLR-40K-21</strain>
    </source>
</reference>
<dbReference type="STRING" id="446470.Snas_5016"/>
<dbReference type="Pfam" id="PF00440">
    <property type="entry name" value="TetR_N"/>
    <property type="match status" value="1"/>
</dbReference>
<keyword evidence="7" id="KW-1185">Reference proteome</keyword>
<sequence length="191" mass="20243">MAAKGLQTRARFIEAARTLVEAKGYHGTGLNEVLALAGAPRGSFYHHFPRGKDQLIGEALAAAGQELDDMVNALAETATSSRELVAAFLEVLAERMTEADYAKGCPIATVALEVASSNPQLQAVCGGIYSAWQERLTSALLAEGRDPVEAEDLGATVLALIEGALVLARANRSRVPIERSARQIARLLGMD</sequence>
<dbReference type="Pfam" id="PF21993">
    <property type="entry name" value="TetR_C_13_2"/>
    <property type="match status" value="1"/>
</dbReference>
<dbReference type="PROSITE" id="PS50977">
    <property type="entry name" value="HTH_TETR_2"/>
    <property type="match status" value="1"/>
</dbReference>
<keyword evidence="1" id="KW-0805">Transcription regulation</keyword>
<gene>
    <name evidence="6" type="ordered locus">Snas_5016</name>
</gene>
<keyword evidence="3" id="KW-0804">Transcription</keyword>
<dbReference type="InterPro" id="IPR009057">
    <property type="entry name" value="Homeodomain-like_sf"/>
</dbReference>
<name>D3Q9V7_STANL</name>
<feature type="DNA-binding region" description="H-T-H motif" evidence="4">
    <location>
        <begin position="29"/>
        <end position="48"/>
    </location>
</feature>
<dbReference type="SUPFAM" id="SSF46689">
    <property type="entry name" value="Homeodomain-like"/>
    <property type="match status" value="1"/>
</dbReference>
<organism evidence="6 7">
    <name type="scientific">Stackebrandtia nassauensis (strain DSM 44728 / CIP 108903 / NRRL B-16338 / NBRC 102104 / LLR-40K-21)</name>
    <dbReference type="NCBI Taxonomy" id="446470"/>
    <lineage>
        <taxon>Bacteria</taxon>
        <taxon>Bacillati</taxon>
        <taxon>Actinomycetota</taxon>
        <taxon>Actinomycetes</taxon>
        <taxon>Glycomycetales</taxon>
        <taxon>Glycomycetaceae</taxon>
        <taxon>Stackebrandtia</taxon>
    </lineage>
</organism>
<evidence type="ECO:0000256" key="3">
    <source>
        <dbReference type="ARBA" id="ARBA00023163"/>
    </source>
</evidence>
<dbReference type="InterPro" id="IPR036271">
    <property type="entry name" value="Tet_transcr_reg_TetR-rel_C_sf"/>
</dbReference>
<evidence type="ECO:0000256" key="4">
    <source>
        <dbReference type="PROSITE-ProRule" id="PRU00335"/>
    </source>
</evidence>
<feature type="domain" description="HTH tetR-type" evidence="5">
    <location>
        <begin position="6"/>
        <end position="66"/>
    </location>
</feature>
<dbReference type="KEGG" id="sna:Snas_5016"/>
<evidence type="ECO:0000256" key="1">
    <source>
        <dbReference type="ARBA" id="ARBA00023015"/>
    </source>
</evidence>
<evidence type="ECO:0000313" key="7">
    <source>
        <dbReference type="Proteomes" id="UP000000844"/>
    </source>
</evidence>
<dbReference type="PANTHER" id="PTHR47506">
    <property type="entry name" value="TRANSCRIPTIONAL REGULATORY PROTEIN"/>
    <property type="match status" value="1"/>
</dbReference>
<dbReference type="Gene3D" id="1.10.357.10">
    <property type="entry name" value="Tetracycline Repressor, domain 2"/>
    <property type="match status" value="1"/>
</dbReference>
<dbReference type="GO" id="GO:0003677">
    <property type="term" value="F:DNA binding"/>
    <property type="evidence" value="ECO:0007669"/>
    <property type="project" value="UniProtKB-UniRule"/>
</dbReference>
<accession>D3Q9V7</accession>
<dbReference type="HOGENOM" id="CLU_069356_28_1_11"/>